<evidence type="ECO:0000313" key="13">
    <source>
        <dbReference type="Proteomes" id="UP000317176"/>
    </source>
</evidence>
<evidence type="ECO:0000256" key="2">
    <source>
        <dbReference type="ARBA" id="ARBA00011484"/>
    </source>
</evidence>
<dbReference type="PROSITE" id="PS50968">
    <property type="entry name" value="BIOTINYL_LIPOYL"/>
    <property type="match status" value="1"/>
</dbReference>
<comment type="cofactor">
    <cofactor evidence="8">
        <name>(R)-lipoate</name>
        <dbReference type="ChEBI" id="CHEBI:83088"/>
    </cofactor>
    <text evidence="8">Binds 1 lipoyl cofactor covalently.</text>
</comment>
<comment type="similarity">
    <text evidence="1 8">Belongs to the 2-oxoacid dehydrogenase family.</text>
</comment>
<keyword evidence="5 8" id="KW-0012">Acyltransferase</keyword>
<feature type="compositionally biased region" description="Low complexity" evidence="9">
    <location>
        <begin position="86"/>
        <end position="99"/>
    </location>
</feature>
<dbReference type="InterPro" id="IPR011053">
    <property type="entry name" value="Single_hybrid_motif"/>
</dbReference>
<evidence type="ECO:0000256" key="1">
    <source>
        <dbReference type="ARBA" id="ARBA00007317"/>
    </source>
</evidence>
<feature type="domain" description="Lipoyl-binding" evidence="10">
    <location>
        <begin position="2"/>
        <end position="78"/>
    </location>
</feature>
<name>A0A562KWQ3_9BRAD</name>
<comment type="function">
    <text evidence="6">The pyruvate dehydrogenase complex catalyzes the overall conversion of pyruvate to acetyl-CoA and CO(2). It contains multiple copies of three enzymatic components: pyruvate dehydrogenase (E1), dihydrolipoamide acetyltransferase (E2) and lipoamide dehydrogenase (E3).</text>
</comment>
<dbReference type="PANTHER" id="PTHR23151">
    <property type="entry name" value="DIHYDROLIPOAMIDE ACETYL/SUCCINYL-TRANSFERASE-RELATED"/>
    <property type="match status" value="1"/>
</dbReference>
<dbReference type="PROSITE" id="PS00189">
    <property type="entry name" value="LIPOYL"/>
    <property type="match status" value="1"/>
</dbReference>
<evidence type="ECO:0000256" key="3">
    <source>
        <dbReference type="ARBA" id="ARBA00022679"/>
    </source>
</evidence>
<comment type="catalytic activity">
    <reaction evidence="7 8">
        <text>N(6)-[(R)-dihydrolipoyl]-L-lysyl-[protein] + acetyl-CoA = N(6)-[(R)-S(8)-acetyldihydrolipoyl]-L-lysyl-[protein] + CoA</text>
        <dbReference type="Rhea" id="RHEA:17017"/>
        <dbReference type="Rhea" id="RHEA-COMP:10475"/>
        <dbReference type="Rhea" id="RHEA-COMP:10478"/>
        <dbReference type="ChEBI" id="CHEBI:57287"/>
        <dbReference type="ChEBI" id="CHEBI:57288"/>
        <dbReference type="ChEBI" id="CHEBI:83100"/>
        <dbReference type="ChEBI" id="CHEBI:83111"/>
        <dbReference type="EC" id="2.3.1.12"/>
    </reaction>
</comment>
<dbReference type="GO" id="GO:0004742">
    <property type="term" value="F:dihydrolipoyllysine-residue acetyltransferase activity"/>
    <property type="evidence" value="ECO:0007669"/>
    <property type="project" value="UniProtKB-UniRule"/>
</dbReference>
<dbReference type="Gene3D" id="2.40.50.100">
    <property type="match status" value="1"/>
</dbReference>
<feature type="compositionally biased region" description="Low complexity" evidence="9">
    <location>
        <begin position="106"/>
        <end position="120"/>
    </location>
</feature>
<feature type="domain" description="Peripheral subunit-binding (PSBD)" evidence="11">
    <location>
        <begin position="152"/>
        <end position="189"/>
    </location>
</feature>
<keyword evidence="12" id="KW-0670">Pyruvate</keyword>
<dbReference type="Pfam" id="PF00198">
    <property type="entry name" value="2-oxoacid_dh"/>
    <property type="match status" value="1"/>
</dbReference>
<keyword evidence="13" id="KW-1185">Reference proteome</keyword>
<evidence type="ECO:0000256" key="5">
    <source>
        <dbReference type="ARBA" id="ARBA00023315"/>
    </source>
</evidence>
<dbReference type="InterPro" id="IPR004167">
    <property type="entry name" value="PSBD"/>
</dbReference>
<dbReference type="InterPro" id="IPR006257">
    <property type="entry name" value="LAT1"/>
</dbReference>
<dbReference type="AlphaFoldDB" id="A0A562KWQ3"/>
<proteinExistence type="inferred from homology"/>
<evidence type="ECO:0000256" key="6">
    <source>
        <dbReference type="ARBA" id="ARBA00025211"/>
    </source>
</evidence>
<protein>
    <recommendedName>
        <fullName evidence="8">Acetyltransferase component of pyruvate dehydrogenase complex</fullName>
        <ecNumber evidence="8">2.3.1.12</ecNumber>
    </recommendedName>
</protein>
<evidence type="ECO:0000256" key="4">
    <source>
        <dbReference type="ARBA" id="ARBA00022823"/>
    </source>
</evidence>
<feature type="compositionally biased region" description="Low complexity" evidence="9">
    <location>
        <begin position="133"/>
        <end position="142"/>
    </location>
</feature>
<dbReference type="Gene3D" id="4.10.320.10">
    <property type="entry name" value="E3-binding domain"/>
    <property type="match status" value="1"/>
</dbReference>
<sequence length="456" mass="47492">MPINILMPALSPTMEKGNLAKWLKKEGDKVKSGDVIAEIETDKATMEVEAIDEGTLAKILVPEGTQDVPVNDVIAVLAGEGEDVKAAGSAKPTASAAPPKAEKPAEAPAAASAPAATAPKEATKAAPPPAASPAPQAAAPAAQGNGHGGRVFSSPLARRLAKEAGIDVGMVTGTGPHGRVVARDVEQAKSGKGLKAPAAAPSGAPAIAPTMSDKQILSLFEPGSYDIVPHDGMRRTIAQRLTASIQNVPHFYLTIDCDIGKLLAAREEINAAAPKDKEKKPLYKISVNDFVIKAMAVALQKIPNCNVSWTESGMVKHHHSDVGVAVAMPGGLITPIIRKAETKTLSTISNEMKDFAARARSRKLKPEEYQGGTTAVSNLGMYGISHFTAVINPPHATILAVGTSEERPVVRGGKIEVANMMSVTLSCDHRAIDGALGAELIGAFKQLIENPVMMMV</sequence>
<dbReference type="InterPro" id="IPR001078">
    <property type="entry name" value="2-oxoacid_DH_actylTfrase"/>
</dbReference>
<dbReference type="CDD" id="cd06849">
    <property type="entry name" value="lipoyl_domain"/>
    <property type="match status" value="1"/>
</dbReference>
<organism evidence="12 13">
    <name type="scientific">Bradyrhizobium daqingense</name>
    <dbReference type="NCBI Taxonomy" id="993502"/>
    <lineage>
        <taxon>Bacteria</taxon>
        <taxon>Pseudomonadati</taxon>
        <taxon>Pseudomonadota</taxon>
        <taxon>Alphaproteobacteria</taxon>
        <taxon>Hyphomicrobiales</taxon>
        <taxon>Nitrobacteraceae</taxon>
        <taxon>Bradyrhizobium</taxon>
    </lineage>
</organism>
<gene>
    <name evidence="12" type="ORF">IQ17_05160</name>
</gene>
<dbReference type="GO" id="GO:0006086">
    <property type="term" value="P:pyruvate decarboxylation to acetyl-CoA"/>
    <property type="evidence" value="ECO:0007669"/>
    <property type="project" value="InterPro"/>
</dbReference>
<keyword evidence="4 8" id="KW-0450">Lipoyl</keyword>
<dbReference type="OrthoDB" id="9805770at2"/>
<dbReference type="FunFam" id="3.30.559.10:FF:000003">
    <property type="entry name" value="Acetyltransferase component of pyruvate dehydrogenase complex"/>
    <property type="match status" value="1"/>
</dbReference>
<dbReference type="EMBL" id="VLKL01000016">
    <property type="protein sequence ID" value="TWH99859.1"/>
    <property type="molecule type" value="Genomic_DNA"/>
</dbReference>
<comment type="caution">
    <text evidence="12">The sequence shown here is derived from an EMBL/GenBank/DDBJ whole genome shotgun (WGS) entry which is preliminary data.</text>
</comment>
<evidence type="ECO:0000256" key="8">
    <source>
        <dbReference type="RuleBase" id="RU361137"/>
    </source>
</evidence>
<dbReference type="InterPro" id="IPR045257">
    <property type="entry name" value="E2/Pdx1"/>
</dbReference>
<evidence type="ECO:0000256" key="7">
    <source>
        <dbReference type="ARBA" id="ARBA00048370"/>
    </source>
</evidence>
<dbReference type="FunFam" id="2.40.50.100:FF:000010">
    <property type="entry name" value="Acetyltransferase component of pyruvate dehydrogenase complex"/>
    <property type="match status" value="1"/>
</dbReference>
<dbReference type="InterPro" id="IPR023213">
    <property type="entry name" value="CAT-like_dom_sf"/>
</dbReference>
<dbReference type="NCBIfam" id="TIGR01349">
    <property type="entry name" value="PDHac_trf_mito"/>
    <property type="match status" value="1"/>
</dbReference>
<dbReference type="EC" id="2.3.1.12" evidence="8"/>
<dbReference type="SUPFAM" id="SSF51230">
    <property type="entry name" value="Single hybrid motif"/>
    <property type="match status" value="1"/>
</dbReference>
<dbReference type="Gene3D" id="3.30.559.10">
    <property type="entry name" value="Chloramphenicol acetyltransferase-like domain"/>
    <property type="match status" value="1"/>
</dbReference>
<dbReference type="GO" id="GO:0045254">
    <property type="term" value="C:pyruvate dehydrogenase complex"/>
    <property type="evidence" value="ECO:0007669"/>
    <property type="project" value="UniProtKB-UniRule"/>
</dbReference>
<accession>A0A562KWQ3</accession>
<dbReference type="InterPro" id="IPR003016">
    <property type="entry name" value="2-oxoA_DH_lipoyl-BS"/>
</dbReference>
<dbReference type="RefSeq" id="WP_145639518.1">
    <property type="nucleotide sequence ID" value="NZ_CP088014.1"/>
</dbReference>
<dbReference type="SUPFAM" id="SSF52777">
    <property type="entry name" value="CoA-dependent acyltransferases"/>
    <property type="match status" value="1"/>
</dbReference>
<comment type="subunit">
    <text evidence="2">Forms a 24-polypeptide structural core with octahedral symmetry.</text>
</comment>
<feature type="region of interest" description="Disordered" evidence="9">
    <location>
        <begin position="84"/>
        <end position="152"/>
    </location>
</feature>
<dbReference type="InterPro" id="IPR000089">
    <property type="entry name" value="Biotin_lipoyl"/>
</dbReference>
<keyword evidence="3 8" id="KW-0808">Transferase</keyword>
<dbReference type="PANTHER" id="PTHR23151:SF90">
    <property type="entry name" value="DIHYDROLIPOYLLYSINE-RESIDUE ACETYLTRANSFERASE COMPONENT OF PYRUVATE DEHYDROGENASE COMPLEX, MITOCHONDRIAL-RELATED"/>
    <property type="match status" value="1"/>
</dbReference>
<dbReference type="Proteomes" id="UP000317176">
    <property type="component" value="Unassembled WGS sequence"/>
</dbReference>
<dbReference type="PROSITE" id="PS51826">
    <property type="entry name" value="PSBD"/>
    <property type="match status" value="1"/>
</dbReference>
<reference evidence="12 13" key="1">
    <citation type="journal article" date="2015" name="Stand. Genomic Sci.">
        <title>Genomic Encyclopedia of Bacterial and Archaeal Type Strains, Phase III: the genomes of soil and plant-associated and newly described type strains.</title>
        <authorList>
            <person name="Whitman W.B."/>
            <person name="Woyke T."/>
            <person name="Klenk H.P."/>
            <person name="Zhou Y."/>
            <person name="Lilburn T.G."/>
            <person name="Beck B.J."/>
            <person name="De Vos P."/>
            <person name="Vandamme P."/>
            <person name="Eisen J.A."/>
            <person name="Garrity G."/>
            <person name="Hugenholtz P."/>
            <person name="Kyrpides N.C."/>
        </authorList>
    </citation>
    <scope>NUCLEOTIDE SEQUENCE [LARGE SCALE GENOMIC DNA]</scope>
    <source>
        <strain evidence="12 13">CGMCC 1.10947</strain>
    </source>
</reference>
<dbReference type="SUPFAM" id="SSF47005">
    <property type="entry name" value="Peripheral subunit-binding domain of 2-oxo acid dehydrogenase complex"/>
    <property type="match status" value="1"/>
</dbReference>
<evidence type="ECO:0000259" key="11">
    <source>
        <dbReference type="PROSITE" id="PS51826"/>
    </source>
</evidence>
<dbReference type="Pfam" id="PF02817">
    <property type="entry name" value="E3_binding"/>
    <property type="match status" value="1"/>
</dbReference>
<dbReference type="InterPro" id="IPR036625">
    <property type="entry name" value="E3-bd_dom_sf"/>
</dbReference>
<dbReference type="Pfam" id="PF00364">
    <property type="entry name" value="Biotin_lipoyl"/>
    <property type="match status" value="1"/>
</dbReference>
<evidence type="ECO:0000259" key="10">
    <source>
        <dbReference type="PROSITE" id="PS50968"/>
    </source>
</evidence>
<evidence type="ECO:0000256" key="9">
    <source>
        <dbReference type="SAM" id="MobiDB-lite"/>
    </source>
</evidence>
<evidence type="ECO:0000313" key="12">
    <source>
        <dbReference type="EMBL" id="TWH99859.1"/>
    </source>
</evidence>